<name>A0A7W9YS22_9BACL</name>
<evidence type="ECO:0000313" key="2">
    <source>
        <dbReference type="Proteomes" id="UP000523528"/>
    </source>
</evidence>
<protein>
    <submittedName>
        <fullName evidence="1">Uncharacterized protein</fullName>
    </submittedName>
</protein>
<dbReference type="Proteomes" id="UP000523528">
    <property type="component" value="Unassembled WGS sequence"/>
</dbReference>
<dbReference type="EMBL" id="JACHES010000009">
    <property type="protein sequence ID" value="MBB6177312.1"/>
    <property type="molecule type" value="Genomic_DNA"/>
</dbReference>
<reference evidence="1 2" key="1">
    <citation type="submission" date="2020-08" db="EMBL/GenBank/DDBJ databases">
        <title>Genomic Encyclopedia of Type Strains, Phase IV (KMG-IV): sequencing the most valuable type-strain genomes for metagenomic binning, comparative biology and taxonomic classification.</title>
        <authorList>
            <person name="Goeker M."/>
        </authorList>
    </citation>
    <scope>NUCLEOTIDE SEQUENCE [LARGE SCALE GENOMIC DNA]</scope>
    <source>
        <strain evidence="1 2">DSM 23211</strain>
    </source>
</reference>
<proteinExistence type="predicted"/>
<comment type="caution">
    <text evidence="1">The sequence shown here is derived from an EMBL/GenBank/DDBJ whole genome shotgun (WGS) entry which is preliminary data.</text>
</comment>
<gene>
    <name evidence="1" type="ORF">HNQ82_002145</name>
</gene>
<accession>A0A7W9YS22</accession>
<organism evidence="1 2">
    <name type="scientific">Anoxybacillus tengchongensis</name>
    <dbReference type="NCBI Taxonomy" id="576944"/>
    <lineage>
        <taxon>Bacteria</taxon>
        <taxon>Bacillati</taxon>
        <taxon>Bacillota</taxon>
        <taxon>Bacilli</taxon>
        <taxon>Bacillales</taxon>
        <taxon>Anoxybacillaceae</taxon>
        <taxon>Anoxybacillus</taxon>
    </lineage>
</organism>
<sequence>MLIQPFKKYVVLCKGPDQKIYRWYLDVQPNHKAWKIVNEDIKVGEKFKGYFILSIDDITNDMSNSNQVQHKKDPFKEFKKPVSIEQFDFDSIPSYSYTCQICGGVVRNDICTTCMFDWDS</sequence>
<dbReference type="RefSeq" id="WP_183249430.1">
    <property type="nucleotide sequence ID" value="NZ_JACHES010000009.1"/>
</dbReference>
<dbReference type="AlphaFoldDB" id="A0A7W9YS22"/>
<evidence type="ECO:0000313" key="1">
    <source>
        <dbReference type="EMBL" id="MBB6177312.1"/>
    </source>
</evidence>
<keyword evidence="2" id="KW-1185">Reference proteome</keyword>